<comment type="similarity">
    <text evidence="2 6">Belongs to the bacterial solute-binding protein 9 family.</text>
</comment>
<comment type="caution">
    <text evidence="8">The sequence shown here is derived from an EMBL/GenBank/DDBJ whole genome shotgun (WGS) entry which is preliminary data.</text>
</comment>
<dbReference type="PROSITE" id="PS51318">
    <property type="entry name" value="TAT"/>
    <property type="match status" value="1"/>
</dbReference>
<evidence type="ECO:0000313" key="9">
    <source>
        <dbReference type="Proteomes" id="UP000030004"/>
    </source>
</evidence>
<dbReference type="GO" id="GO:0030001">
    <property type="term" value="P:metal ion transport"/>
    <property type="evidence" value="ECO:0007669"/>
    <property type="project" value="InterPro"/>
</dbReference>
<dbReference type="STRING" id="1461694.ATO9_06760"/>
<reference evidence="8 9" key="1">
    <citation type="journal article" date="2015" name="Antonie Van Leeuwenhoek">
        <title>Pseudooceanicola atlanticus gen. nov. sp. nov., isolated from surface seawater of the Atlantic Ocean and reclassification of Oceanicola batsensis, Oceanicola marinus, Oceanicola nitratireducens, Oceanicola nanhaiensis, Oceanicola antarcticus and Oceanicola flagellatus, as Pseudooceanicola batsensis comb. nov., Pseudooceanicola marinus comb. nov., Pseudooceanicola nitratireducens comb. nov., Pseudooceanicola nanhaiensis comb. nov., Pseudooceanicola antarcticus comb. nov., and Pseudooceanicola flagellatus comb. nov.</title>
        <authorList>
            <person name="Lai Q."/>
            <person name="Li G."/>
            <person name="Liu X."/>
            <person name="Du Y."/>
            <person name="Sun F."/>
            <person name="Shao Z."/>
        </authorList>
    </citation>
    <scope>NUCLEOTIDE SEQUENCE [LARGE SCALE GENOMIC DNA]</scope>
    <source>
        <strain evidence="8 9">22II-s11g</strain>
    </source>
</reference>
<dbReference type="InterPro" id="IPR006127">
    <property type="entry name" value="ZnuA-like"/>
</dbReference>
<organism evidence="8 9">
    <name type="scientific">Pseudooceanicola atlanticus</name>
    <dbReference type="NCBI Taxonomy" id="1461694"/>
    <lineage>
        <taxon>Bacteria</taxon>
        <taxon>Pseudomonadati</taxon>
        <taxon>Pseudomonadota</taxon>
        <taxon>Alphaproteobacteria</taxon>
        <taxon>Rhodobacterales</taxon>
        <taxon>Paracoccaceae</taxon>
        <taxon>Pseudooceanicola</taxon>
    </lineage>
</organism>
<evidence type="ECO:0000313" key="8">
    <source>
        <dbReference type="EMBL" id="KGM49708.1"/>
    </source>
</evidence>
<keyword evidence="5 7" id="KW-0732">Signal</keyword>
<dbReference type="InterPro" id="IPR006128">
    <property type="entry name" value="Lipoprotein_PsaA-like"/>
</dbReference>
<evidence type="ECO:0000256" key="4">
    <source>
        <dbReference type="ARBA" id="ARBA00022723"/>
    </source>
</evidence>
<dbReference type="Proteomes" id="UP000030004">
    <property type="component" value="Unassembled WGS sequence"/>
</dbReference>
<comment type="subcellular location">
    <subcellularLocation>
        <location evidence="1">Cell envelope</location>
    </subcellularLocation>
</comment>
<dbReference type="eggNOG" id="COG0803">
    <property type="taxonomic scope" value="Bacteria"/>
</dbReference>
<protein>
    <submittedName>
        <fullName evidence="8">Manganese transporter</fullName>
    </submittedName>
</protein>
<evidence type="ECO:0000256" key="7">
    <source>
        <dbReference type="SAM" id="SignalP"/>
    </source>
</evidence>
<dbReference type="AlphaFoldDB" id="A0A0A0EHV5"/>
<dbReference type="Gene3D" id="3.40.50.1980">
    <property type="entry name" value="Nitrogenase molybdenum iron protein domain"/>
    <property type="match status" value="2"/>
</dbReference>
<dbReference type="GO" id="GO:0030313">
    <property type="term" value="C:cell envelope"/>
    <property type="evidence" value="ECO:0007669"/>
    <property type="project" value="UniProtKB-SubCell"/>
</dbReference>
<feature type="signal peptide" evidence="7">
    <location>
        <begin position="1"/>
        <end position="29"/>
    </location>
</feature>
<dbReference type="GO" id="GO:0046872">
    <property type="term" value="F:metal ion binding"/>
    <property type="evidence" value="ECO:0007669"/>
    <property type="project" value="UniProtKB-KW"/>
</dbReference>
<dbReference type="PRINTS" id="PR00690">
    <property type="entry name" value="ADHESNFAMILY"/>
</dbReference>
<proteinExistence type="inferred from homology"/>
<dbReference type="PANTHER" id="PTHR42953:SF1">
    <property type="entry name" value="METAL-BINDING PROTEIN HI_0362-RELATED"/>
    <property type="match status" value="1"/>
</dbReference>
<evidence type="ECO:0000256" key="3">
    <source>
        <dbReference type="ARBA" id="ARBA00022448"/>
    </source>
</evidence>
<dbReference type="Pfam" id="PF01297">
    <property type="entry name" value="ZnuA"/>
    <property type="match status" value="1"/>
</dbReference>
<evidence type="ECO:0000256" key="6">
    <source>
        <dbReference type="RuleBase" id="RU003512"/>
    </source>
</evidence>
<accession>A0A0A0EHV5</accession>
<name>A0A0A0EHV5_9RHOB</name>
<keyword evidence="4" id="KW-0479">Metal-binding</keyword>
<dbReference type="SUPFAM" id="SSF53807">
    <property type="entry name" value="Helical backbone' metal receptor"/>
    <property type="match status" value="1"/>
</dbReference>
<dbReference type="RefSeq" id="WP_156127809.1">
    <property type="nucleotide sequence ID" value="NZ_AQQX01000002.1"/>
</dbReference>
<feature type="chain" id="PRO_5001962133" evidence="7">
    <location>
        <begin position="30"/>
        <end position="324"/>
    </location>
</feature>
<sequence>MSVNRRSFLATGAAAALMPTLMPVRPARAATGLSVVATTGMIADAARTILGDLGEVRALMGPGVDPHAFRQTRSDIVAMTRADLTLYHGLYLEAQMEEFLQNLARRRAVVPVADGLGRDRLLSHPDYDGKFDPHVWMVPDIWTDVVAAISAALIDAAPEGEVALTARTEAYQAQVKALQDYAETVLSTVPEEARVLVTAHDAFSYFGRAYGFEVLGIQGISTESEAGLNRIRDLVDTLVDRKIGAVFVETSVSDRNMRALIEGAAARGHKVEIGGELFSDAMGEPGTYEGTYPGMIDHNVTTIARALGGTPPDRGMMGKLAAGI</sequence>
<keyword evidence="9" id="KW-1185">Reference proteome</keyword>
<evidence type="ECO:0000256" key="2">
    <source>
        <dbReference type="ARBA" id="ARBA00011028"/>
    </source>
</evidence>
<dbReference type="PANTHER" id="PTHR42953">
    <property type="entry name" value="HIGH-AFFINITY ZINC UPTAKE SYSTEM PROTEIN ZNUA-RELATED"/>
    <property type="match status" value="1"/>
</dbReference>
<evidence type="ECO:0000256" key="5">
    <source>
        <dbReference type="ARBA" id="ARBA00022729"/>
    </source>
</evidence>
<dbReference type="InterPro" id="IPR050492">
    <property type="entry name" value="Bact_metal-bind_prot9"/>
</dbReference>
<dbReference type="EMBL" id="AQQX01000002">
    <property type="protein sequence ID" value="KGM49708.1"/>
    <property type="molecule type" value="Genomic_DNA"/>
</dbReference>
<dbReference type="GO" id="GO:0007155">
    <property type="term" value="P:cell adhesion"/>
    <property type="evidence" value="ECO:0007669"/>
    <property type="project" value="InterPro"/>
</dbReference>
<evidence type="ECO:0000256" key="1">
    <source>
        <dbReference type="ARBA" id="ARBA00004196"/>
    </source>
</evidence>
<dbReference type="InterPro" id="IPR006311">
    <property type="entry name" value="TAT_signal"/>
</dbReference>
<keyword evidence="3 6" id="KW-0813">Transport</keyword>
<gene>
    <name evidence="8" type="ORF">ATO9_06760</name>
</gene>
<dbReference type="PRINTS" id="PR00691">
    <property type="entry name" value="ADHESINB"/>
</dbReference>
<dbReference type="OrthoDB" id="9793396at2"/>
<dbReference type="InterPro" id="IPR006129">
    <property type="entry name" value="AdhesinB"/>
</dbReference>